<organism evidence="6 7">
    <name type="scientific">Mucisphaera calidilacus</name>
    <dbReference type="NCBI Taxonomy" id="2527982"/>
    <lineage>
        <taxon>Bacteria</taxon>
        <taxon>Pseudomonadati</taxon>
        <taxon>Planctomycetota</taxon>
        <taxon>Phycisphaerae</taxon>
        <taxon>Phycisphaerales</taxon>
        <taxon>Phycisphaeraceae</taxon>
        <taxon>Mucisphaera</taxon>
    </lineage>
</organism>
<dbReference type="Pfam" id="PF00150">
    <property type="entry name" value="Cellulase"/>
    <property type="match status" value="1"/>
</dbReference>
<protein>
    <recommendedName>
        <fullName evidence="5">Glycoside hydrolase family 5 domain-containing protein</fullName>
    </recommendedName>
</protein>
<evidence type="ECO:0000259" key="5">
    <source>
        <dbReference type="Pfam" id="PF00150"/>
    </source>
</evidence>
<comment type="similarity">
    <text evidence="3">Belongs to the glycosyl hydrolase 5 (cellulase A) family.</text>
</comment>
<dbReference type="InterPro" id="IPR002105">
    <property type="entry name" value="Dockerin_1_rpt"/>
</dbReference>
<feature type="chain" id="PRO_5021826247" description="Glycoside hydrolase family 5 domain-containing protein" evidence="4">
    <location>
        <begin position="21"/>
        <end position="483"/>
    </location>
</feature>
<dbReference type="AlphaFoldDB" id="A0A518BTK4"/>
<dbReference type="RefSeq" id="WP_145444337.1">
    <property type="nucleotide sequence ID" value="NZ_CP036280.1"/>
</dbReference>
<evidence type="ECO:0000256" key="4">
    <source>
        <dbReference type="SAM" id="SignalP"/>
    </source>
</evidence>
<dbReference type="InterPro" id="IPR036439">
    <property type="entry name" value="Dockerin_dom_sf"/>
</dbReference>
<dbReference type="InterPro" id="IPR051923">
    <property type="entry name" value="Glycosyl_Hydrolase_39"/>
</dbReference>
<dbReference type="SUPFAM" id="SSF63446">
    <property type="entry name" value="Type I dockerin domain"/>
    <property type="match status" value="2"/>
</dbReference>
<dbReference type="GO" id="GO:0004553">
    <property type="term" value="F:hydrolase activity, hydrolyzing O-glycosyl compounds"/>
    <property type="evidence" value="ECO:0007669"/>
    <property type="project" value="InterPro"/>
</dbReference>
<dbReference type="PANTHER" id="PTHR12631:SF10">
    <property type="entry name" value="BETA-XYLOSIDASE-LIKE PROTEIN-RELATED"/>
    <property type="match status" value="1"/>
</dbReference>
<accession>A0A518BTK4</accession>
<keyword evidence="2 3" id="KW-0326">Glycosidase</keyword>
<dbReference type="GO" id="GO:0000272">
    <property type="term" value="P:polysaccharide catabolic process"/>
    <property type="evidence" value="ECO:0007669"/>
    <property type="project" value="InterPro"/>
</dbReference>
<proteinExistence type="inferred from homology"/>
<evidence type="ECO:0000256" key="2">
    <source>
        <dbReference type="ARBA" id="ARBA00023295"/>
    </source>
</evidence>
<dbReference type="EMBL" id="CP036280">
    <property type="protein sequence ID" value="QDU70299.1"/>
    <property type="molecule type" value="Genomic_DNA"/>
</dbReference>
<dbReference type="PROSITE" id="PS00018">
    <property type="entry name" value="EF_HAND_1"/>
    <property type="match status" value="2"/>
</dbReference>
<keyword evidence="4" id="KW-0732">Signal</keyword>
<dbReference type="InterPro" id="IPR017853">
    <property type="entry name" value="GH"/>
</dbReference>
<evidence type="ECO:0000256" key="3">
    <source>
        <dbReference type="RuleBase" id="RU361153"/>
    </source>
</evidence>
<dbReference type="SUPFAM" id="SSF51445">
    <property type="entry name" value="(Trans)glycosidases"/>
    <property type="match status" value="1"/>
</dbReference>
<evidence type="ECO:0000313" key="7">
    <source>
        <dbReference type="Proteomes" id="UP000320386"/>
    </source>
</evidence>
<feature type="domain" description="Glycoside hydrolase family 5" evidence="5">
    <location>
        <begin position="24"/>
        <end position="149"/>
    </location>
</feature>
<gene>
    <name evidence="6" type="ORF">Pan265_01220</name>
</gene>
<dbReference type="KEGG" id="mcad:Pan265_01220"/>
<feature type="signal peptide" evidence="4">
    <location>
        <begin position="1"/>
        <end position="20"/>
    </location>
</feature>
<name>A0A518BTK4_9BACT</name>
<dbReference type="InterPro" id="IPR018247">
    <property type="entry name" value="EF_Hand_1_Ca_BS"/>
</dbReference>
<keyword evidence="1 3" id="KW-0378">Hydrolase</keyword>
<evidence type="ECO:0000256" key="1">
    <source>
        <dbReference type="ARBA" id="ARBA00022801"/>
    </source>
</evidence>
<dbReference type="OrthoDB" id="581851at2"/>
<dbReference type="Pfam" id="PF00404">
    <property type="entry name" value="Dockerin_1"/>
    <property type="match status" value="1"/>
</dbReference>
<dbReference type="InterPro" id="IPR001547">
    <property type="entry name" value="Glyco_hydro_5"/>
</dbReference>
<dbReference type="Gene3D" id="1.10.1330.10">
    <property type="entry name" value="Dockerin domain"/>
    <property type="match status" value="1"/>
</dbReference>
<dbReference type="PANTHER" id="PTHR12631">
    <property type="entry name" value="ALPHA-L-IDURONIDASE"/>
    <property type="match status" value="1"/>
</dbReference>
<dbReference type="Proteomes" id="UP000320386">
    <property type="component" value="Chromosome"/>
</dbReference>
<reference evidence="6 7" key="1">
    <citation type="submission" date="2019-02" db="EMBL/GenBank/DDBJ databases">
        <title>Deep-cultivation of Planctomycetes and their phenomic and genomic characterization uncovers novel biology.</title>
        <authorList>
            <person name="Wiegand S."/>
            <person name="Jogler M."/>
            <person name="Boedeker C."/>
            <person name="Pinto D."/>
            <person name="Vollmers J."/>
            <person name="Rivas-Marin E."/>
            <person name="Kohn T."/>
            <person name="Peeters S.H."/>
            <person name="Heuer A."/>
            <person name="Rast P."/>
            <person name="Oberbeckmann S."/>
            <person name="Bunk B."/>
            <person name="Jeske O."/>
            <person name="Meyerdierks A."/>
            <person name="Storesund J.E."/>
            <person name="Kallscheuer N."/>
            <person name="Luecker S."/>
            <person name="Lage O.M."/>
            <person name="Pohl T."/>
            <person name="Merkel B.J."/>
            <person name="Hornburger P."/>
            <person name="Mueller R.-W."/>
            <person name="Bruemmer F."/>
            <person name="Labrenz M."/>
            <person name="Spormann A.M."/>
            <person name="Op den Camp H."/>
            <person name="Overmann J."/>
            <person name="Amann R."/>
            <person name="Jetten M.S.M."/>
            <person name="Mascher T."/>
            <person name="Medema M.H."/>
            <person name="Devos D.P."/>
            <person name="Kaster A.-K."/>
            <person name="Ovreas L."/>
            <person name="Rohde M."/>
            <person name="Galperin M.Y."/>
            <person name="Jogler C."/>
        </authorList>
    </citation>
    <scope>NUCLEOTIDE SEQUENCE [LARGE SCALE GENOMIC DNA]</scope>
    <source>
        <strain evidence="6 7">Pan265</strain>
    </source>
</reference>
<evidence type="ECO:0000313" key="6">
    <source>
        <dbReference type="EMBL" id="QDU70299.1"/>
    </source>
</evidence>
<dbReference type="Gene3D" id="3.20.20.80">
    <property type="entry name" value="Glycosidases"/>
    <property type="match status" value="1"/>
</dbReference>
<keyword evidence="7" id="KW-1185">Reference proteome</keyword>
<sequence precursor="true">MNTRRTLVITLLALAPAAQADTFHGINAGAPLWNNQIIFTEQRAADIAATGTNAIRINFRLDGHATWDASLLTKYDIIIDTAVNAGFEILGIWSNETTTGTQAQWNQTSGRFDTTPNAYAQSFADNAAFLADRYADQIKRWEVWNEPDAWAQPPSVVGADNAGGTYLDPRRFAELLSETYRQLDDYNGNSLLDQHGIELVTGGLLAHDIGGSFTTGRLYMQGVYSHGVWNSFRNDFDQDYAWDYLGWHFYISPGSTLSPGYLQTYLNDIRAGQLAAGDATPIVVTEFGWNTIGTDGEFAATNLATAYDVLEANDYIDSTYWYQWTDEPAGDWGLLNIHGTETKPAYDVFVEYNLEPLEGDYNGDGLLDASDIDILISHFGEPAWDLTGNGLTNRLDLEFWVENILGTAVGDANLDHAVDLLDLSALASRFNQNGTWAQGDFNGDGIVNLNDLSTLAARFGYTTPVPEPAACLLLTLAGLATRR</sequence>